<dbReference type="Proteomes" id="UP000255165">
    <property type="component" value="Unassembled WGS sequence"/>
</dbReference>
<comment type="caution">
    <text evidence="4">The sequence shown here is derived from an EMBL/GenBank/DDBJ whole genome shotgun (WGS) entry which is preliminary data.</text>
</comment>
<evidence type="ECO:0000313" key="4">
    <source>
        <dbReference type="EMBL" id="RDK02252.1"/>
    </source>
</evidence>
<dbReference type="EMBL" id="QKWJ01000139">
    <property type="protein sequence ID" value="RDK02252.1"/>
    <property type="molecule type" value="Genomic_DNA"/>
</dbReference>
<keyword evidence="5" id="KW-1185">Reference proteome</keyword>
<dbReference type="PANTHER" id="PTHR31279">
    <property type="entry name" value="PROTEIN EXORDIUM-LIKE 5"/>
    <property type="match status" value="1"/>
</dbReference>
<gene>
    <name evidence="4" type="ORF">DN412_40615</name>
</gene>
<name>A0A370N9I0_9BURK</name>
<dbReference type="InterPro" id="IPR006766">
    <property type="entry name" value="EXORDIUM-like"/>
</dbReference>
<evidence type="ECO:0000256" key="2">
    <source>
        <dbReference type="ARBA" id="ARBA00022525"/>
    </source>
</evidence>
<dbReference type="PANTHER" id="PTHR31279:SF58">
    <property type="entry name" value="PROTEIN EXORDIUM-LIKE 2"/>
    <property type="match status" value="1"/>
</dbReference>
<evidence type="ECO:0000256" key="3">
    <source>
        <dbReference type="ARBA" id="ARBA00022729"/>
    </source>
</evidence>
<dbReference type="AlphaFoldDB" id="A0A370N9I0"/>
<accession>A0A370N9I0</accession>
<reference evidence="5" key="1">
    <citation type="submission" date="2018-06" db="EMBL/GenBank/DDBJ databases">
        <authorList>
            <person name="Feng T."/>
            <person name="Jeon C.O."/>
        </authorList>
    </citation>
    <scope>NUCLEOTIDE SEQUENCE [LARGE SCALE GENOMIC DNA]</scope>
    <source>
        <strain evidence="5">S23</strain>
    </source>
</reference>
<proteinExistence type="predicted"/>
<evidence type="ECO:0000256" key="1">
    <source>
        <dbReference type="ARBA" id="ARBA00004613"/>
    </source>
</evidence>
<keyword evidence="3" id="KW-0732">Signal</keyword>
<protein>
    <submittedName>
        <fullName evidence="4">Uncharacterized protein</fullName>
    </submittedName>
</protein>
<sequence length="409" mass="43084">MCRTERAVINSEIGQIEIASQEGDMIYNSRFARRALLGLLSSVLSFVATATPTENVRDGKEPVPEADGVIPQKIVHRTAPPMGSTINPFGKAPPSASMGYQPPAGGTSPNAYPIQYYGGPVMASLSKVVLIWYGNWNQSNKTDTPTGQQIIRNAIYGLGYDAGMQSSYGSYTDYSGLTTGANGIGGFGQYTQSVAGGVTRVASTTILECTQPSSSIYGGKTLSDSTVQSLVKAAAKSSCSGGTPDASAVYLVLSSSDIRESSGFLTKYCGWHTYTTMSTPSGSAAIKYGFIGNPSKSIGSCTYQTTSSPNNNPGVDAMVSVIAHELDETVTDPELNAWYNAQGSENGDMCAWTFGSSQTLLSNGSYYNVTLPVPTTPVVQGNYSGQYLIQRALAVNNSACYVNANPIIQ</sequence>
<dbReference type="GO" id="GO:0005576">
    <property type="term" value="C:extracellular region"/>
    <property type="evidence" value="ECO:0007669"/>
    <property type="project" value="UniProtKB-SubCell"/>
</dbReference>
<organism evidence="4 5">
    <name type="scientific">Cupriavidus lacunae</name>
    <dbReference type="NCBI Taxonomy" id="2666307"/>
    <lineage>
        <taxon>Bacteria</taxon>
        <taxon>Pseudomonadati</taxon>
        <taxon>Pseudomonadota</taxon>
        <taxon>Betaproteobacteria</taxon>
        <taxon>Burkholderiales</taxon>
        <taxon>Burkholderiaceae</taxon>
        <taxon>Cupriavidus</taxon>
    </lineage>
</organism>
<comment type="subcellular location">
    <subcellularLocation>
        <location evidence="1">Secreted</location>
    </subcellularLocation>
</comment>
<keyword evidence="2" id="KW-0964">Secreted</keyword>
<evidence type="ECO:0000313" key="5">
    <source>
        <dbReference type="Proteomes" id="UP000255165"/>
    </source>
</evidence>
<dbReference type="Pfam" id="PF04674">
    <property type="entry name" value="Phi_1"/>
    <property type="match status" value="1"/>
</dbReference>